<dbReference type="InterPro" id="IPR009012">
    <property type="entry name" value="GrpE_head"/>
</dbReference>
<dbReference type="GO" id="GO:0000774">
    <property type="term" value="F:adenyl-nucleotide exchange factor activity"/>
    <property type="evidence" value="ECO:0007669"/>
    <property type="project" value="InterPro"/>
</dbReference>
<dbReference type="Proteomes" id="UP000030012">
    <property type="component" value="Unassembled WGS sequence"/>
</dbReference>
<dbReference type="OrthoDB" id="9812586at2"/>
<dbReference type="PRINTS" id="PR00773">
    <property type="entry name" value="GRPEPROTEIN"/>
</dbReference>
<dbReference type="AlphaFoldDB" id="A0A0A0IA83"/>
<organism evidence="2 3">
    <name type="scientific">Clostridium novyi A str. 4552</name>
    <dbReference type="NCBI Taxonomy" id="1444289"/>
    <lineage>
        <taxon>Bacteria</taxon>
        <taxon>Bacillati</taxon>
        <taxon>Bacillota</taxon>
        <taxon>Clostridia</taxon>
        <taxon>Eubacteriales</taxon>
        <taxon>Clostridiaceae</taxon>
        <taxon>Clostridium</taxon>
    </lineage>
</organism>
<keyword evidence="1" id="KW-0143">Chaperone</keyword>
<evidence type="ECO:0000313" key="3">
    <source>
        <dbReference type="Proteomes" id="UP000030012"/>
    </source>
</evidence>
<comment type="caution">
    <text evidence="2">The sequence shown here is derived from an EMBL/GenBank/DDBJ whole genome shotgun (WGS) entry which is preliminary data.</text>
</comment>
<gene>
    <name evidence="2" type="ORF">Z968_02060</name>
</gene>
<dbReference type="GO" id="GO:0042803">
    <property type="term" value="F:protein homodimerization activity"/>
    <property type="evidence" value="ECO:0007669"/>
    <property type="project" value="InterPro"/>
</dbReference>
<dbReference type="EMBL" id="JENJ01000006">
    <property type="protein sequence ID" value="KGM97807.1"/>
    <property type="molecule type" value="Genomic_DNA"/>
</dbReference>
<protein>
    <submittedName>
        <fullName evidence="2">Molecular chaperone GrpE</fullName>
    </submittedName>
</protein>
<dbReference type="GO" id="GO:0006457">
    <property type="term" value="P:protein folding"/>
    <property type="evidence" value="ECO:0007669"/>
    <property type="project" value="InterPro"/>
</dbReference>
<evidence type="ECO:0000313" key="2">
    <source>
        <dbReference type="EMBL" id="KGM97807.1"/>
    </source>
</evidence>
<dbReference type="GO" id="GO:0051087">
    <property type="term" value="F:protein-folding chaperone binding"/>
    <property type="evidence" value="ECO:0007669"/>
    <property type="project" value="InterPro"/>
</dbReference>
<dbReference type="RefSeq" id="WP_039252667.1">
    <property type="nucleotide sequence ID" value="NZ_JENJ01000006.1"/>
</dbReference>
<dbReference type="Gene3D" id="2.30.22.10">
    <property type="entry name" value="Head domain of nucleotide exchange factor GrpE"/>
    <property type="match status" value="1"/>
</dbReference>
<evidence type="ECO:0000256" key="1">
    <source>
        <dbReference type="ARBA" id="ARBA00023186"/>
    </source>
</evidence>
<proteinExistence type="predicted"/>
<reference evidence="2 3" key="1">
    <citation type="submission" date="2014-01" db="EMBL/GenBank/DDBJ databases">
        <title>Plasmidome dynamics in the species complex Clostridium novyi sensu lato converts strains of independent lineages into distinctly different pathogens.</title>
        <authorList>
            <person name="Skarin H."/>
            <person name="Segerman B."/>
        </authorList>
    </citation>
    <scope>NUCLEOTIDE SEQUENCE [LARGE SCALE GENOMIC DNA]</scope>
    <source>
        <strain evidence="2 3">4552</strain>
    </source>
</reference>
<dbReference type="InterPro" id="IPR000740">
    <property type="entry name" value="GrpE"/>
</dbReference>
<dbReference type="Pfam" id="PF01025">
    <property type="entry name" value="GrpE"/>
    <property type="match status" value="1"/>
</dbReference>
<dbReference type="SUPFAM" id="SSF51064">
    <property type="entry name" value="Head domain of nucleotide exchange factor GrpE"/>
    <property type="match status" value="1"/>
</dbReference>
<sequence length="183" mass="21505">MFLIKEELKSFKTKSINTYNEPLNDINHILDNVQKKMNNIDKASKKNAMSMEVLNEEIKEKNNQIITLRRDLNYKNKQQKEFIIRFINMLDEIDNIINFAKQTENNELIKNVKSVKSIIKKNLYEIGIEEIPALGEKFNEKLHECVQTISDDKREKYEILEVIKPGYKFNNEVIRVASVVAAK</sequence>
<accession>A0A0A0IA83</accession>
<name>A0A0A0IA83_CLONO</name>